<dbReference type="Gene3D" id="3.80.10.10">
    <property type="entry name" value="Ribonuclease Inhibitor"/>
    <property type="match status" value="1"/>
</dbReference>
<feature type="non-terminal residue" evidence="1">
    <location>
        <position position="319"/>
    </location>
</feature>
<proteinExistence type="predicted"/>
<accession>A0A9W4TBR8</accession>
<name>A0A9W4TBR8_9GLOM</name>
<keyword evidence="2" id="KW-1185">Reference proteome</keyword>
<sequence>FKLNRYFVEDDDRTDELDNQFKAELMDPFLTSITHEIFKLTIKQASTINDLDVGYVGNNLYPLYHFIGTNLVFKNITVLYCEPRIDPFFFHELARICFLLQSIYIRNCRFDNFGLAKLITVQKNLKYIACIVDDDDEITMDLPHSAIGKALIDQANSIKHLKMSYKFEFFLPLHILSKLNHLQSLELYNYNDSYRKFHSLPIFSLFNLERQLELASFPQLEVLKIGKVKLQSAIKLIEKTEGNLSEILLGCTVYDEKYSGSFLRTIYKYCPNIQVLSLGINNVIDFKELVTLLRNCKQIRKIIVDRSKESGREHTVLLL</sequence>
<reference evidence="1" key="1">
    <citation type="submission" date="2022-08" db="EMBL/GenBank/DDBJ databases">
        <authorList>
            <person name="Kallberg Y."/>
            <person name="Tangrot J."/>
            <person name="Rosling A."/>
        </authorList>
    </citation>
    <scope>NUCLEOTIDE SEQUENCE</scope>
    <source>
        <strain evidence="1">Wild A</strain>
    </source>
</reference>
<feature type="non-terminal residue" evidence="1">
    <location>
        <position position="1"/>
    </location>
</feature>
<gene>
    <name evidence="1" type="ORF">FWILDA_LOCUS18932</name>
</gene>
<dbReference type="SUPFAM" id="SSF52047">
    <property type="entry name" value="RNI-like"/>
    <property type="match status" value="1"/>
</dbReference>
<protein>
    <submittedName>
        <fullName evidence="1">130_t:CDS:1</fullName>
    </submittedName>
</protein>
<dbReference type="Proteomes" id="UP001153678">
    <property type="component" value="Unassembled WGS sequence"/>
</dbReference>
<comment type="caution">
    <text evidence="1">The sequence shown here is derived from an EMBL/GenBank/DDBJ whole genome shotgun (WGS) entry which is preliminary data.</text>
</comment>
<dbReference type="InterPro" id="IPR032675">
    <property type="entry name" value="LRR_dom_sf"/>
</dbReference>
<dbReference type="AlphaFoldDB" id="A0A9W4TBR8"/>
<organism evidence="1 2">
    <name type="scientific">Funneliformis geosporum</name>
    <dbReference type="NCBI Taxonomy" id="1117311"/>
    <lineage>
        <taxon>Eukaryota</taxon>
        <taxon>Fungi</taxon>
        <taxon>Fungi incertae sedis</taxon>
        <taxon>Mucoromycota</taxon>
        <taxon>Glomeromycotina</taxon>
        <taxon>Glomeromycetes</taxon>
        <taxon>Glomerales</taxon>
        <taxon>Glomeraceae</taxon>
        <taxon>Funneliformis</taxon>
    </lineage>
</organism>
<evidence type="ECO:0000313" key="1">
    <source>
        <dbReference type="EMBL" id="CAI2199153.1"/>
    </source>
</evidence>
<dbReference type="OrthoDB" id="2335254at2759"/>
<evidence type="ECO:0000313" key="2">
    <source>
        <dbReference type="Proteomes" id="UP001153678"/>
    </source>
</evidence>
<dbReference type="EMBL" id="CAMKVN010020451">
    <property type="protein sequence ID" value="CAI2199153.1"/>
    <property type="molecule type" value="Genomic_DNA"/>
</dbReference>